<evidence type="ECO:0000313" key="7">
    <source>
        <dbReference type="EMBL" id="KAH7431763.1"/>
    </source>
</evidence>
<comment type="caution">
    <text evidence="7">The sequence shown here is derived from an EMBL/GenBank/DDBJ whole genome shotgun (WGS) entry which is preliminary data.</text>
</comment>
<dbReference type="OrthoDB" id="21467at2759"/>
<evidence type="ECO:0000256" key="5">
    <source>
        <dbReference type="SAM" id="MobiDB-lite"/>
    </source>
</evidence>
<keyword evidence="8" id="KW-1185">Reference proteome</keyword>
<feature type="domain" description="RRM" evidence="6">
    <location>
        <begin position="59"/>
        <end position="137"/>
    </location>
</feature>
<keyword evidence="2 4" id="KW-0694">RNA-binding</keyword>
<reference evidence="7" key="1">
    <citation type="submission" date="2021-08" db="EMBL/GenBank/DDBJ databases">
        <title>WGS assembly of Ceratopteris richardii.</title>
        <authorList>
            <person name="Marchant D.B."/>
            <person name="Chen G."/>
            <person name="Jenkins J."/>
            <person name="Shu S."/>
            <person name="Leebens-Mack J."/>
            <person name="Grimwood J."/>
            <person name="Schmutz J."/>
            <person name="Soltis P."/>
            <person name="Soltis D."/>
            <person name="Chen Z.-H."/>
        </authorList>
    </citation>
    <scope>NUCLEOTIDE SEQUENCE</scope>
    <source>
        <strain evidence="7">Whitten #5841</strain>
        <tissue evidence="7">Leaf</tissue>
    </source>
</reference>
<sequence length="221" mass="25897">MTEKQQLITPMQQFMPLNVEEDSNAAIKKKASKARKRKQEAKKRNLALTGSRPLQGNSSVVYVGRLPHGFYEEQMRGFFGQFGTIKRLRVSRNKKTGKSKHYAFIQFESPEVAEIVADTMNNYLLYEHLLQVKLVPLDRIHPRMWVGSGRVYKPPNFKWMQCIKQNREKNPEEQRQILKGVLRKENKRKKKIKESGIDFEYPDIRTCLPPKSKKIKFSDSE</sequence>
<dbReference type="Proteomes" id="UP000825935">
    <property type="component" value="Chromosome 8"/>
</dbReference>
<dbReference type="PANTHER" id="PTHR46754">
    <property type="entry name" value="MKI67 FHA DOMAIN-INTERACTING NUCLEOLAR PHOSPHOPROTEIN"/>
    <property type="match status" value="1"/>
</dbReference>
<dbReference type="PROSITE" id="PS50102">
    <property type="entry name" value="RRM"/>
    <property type="match status" value="1"/>
</dbReference>
<dbReference type="InterPro" id="IPR035979">
    <property type="entry name" value="RBD_domain_sf"/>
</dbReference>
<dbReference type="Gene3D" id="3.30.70.330">
    <property type="match status" value="1"/>
</dbReference>
<name>A0A8T2UD77_CERRI</name>
<dbReference type="InterPro" id="IPR000504">
    <property type="entry name" value="RRM_dom"/>
</dbReference>
<accession>A0A8T2UD77</accession>
<feature type="region of interest" description="Disordered" evidence="5">
    <location>
        <begin position="28"/>
        <end position="48"/>
    </location>
</feature>
<dbReference type="SMART" id="SM00360">
    <property type="entry name" value="RRM"/>
    <property type="match status" value="1"/>
</dbReference>
<evidence type="ECO:0000256" key="2">
    <source>
        <dbReference type="ARBA" id="ARBA00022884"/>
    </source>
</evidence>
<evidence type="ECO:0000313" key="8">
    <source>
        <dbReference type="Proteomes" id="UP000825935"/>
    </source>
</evidence>
<organism evidence="7 8">
    <name type="scientific">Ceratopteris richardii</name>
    <name type="common">Triangle waterfern</name>
    <dbReference type="NCBI Taxonomy" id="49495"/>
    <lineage>
        <taxon>Eukaryota</taxon>
        <taxon>Viridiplantae</taxon>
        <taxon>Streptophyta</taxon>
        <taxon>Embryophyta</taxon>
        <taxon>Tracheophyta</taxon>
        <taxon>Polypodiopsida</taxon>
        <taxon>Polypodiidae</taxon>
        <taxon>Polypodiales</taxon>
        <taxon>Pteridineae</taxon>
        <taxon>Pteridaceae</taxon>
        <taxon>Parkerioideae</taxon>
        <taxon>Ceratopteris</taxon>
    </lineage>
</organism>
<dbReference type="CDD" id="cd12307">
    <property type="entry name" value="RRM_NIFK_like"/>
    <property type="match status" value="1"/>
</dbReference>
<dbReference type="OMA" id="LKTMIPP"/>
<comment type="subcellular location">
    <subcellularLocation>
        <location evidence="1">Nucleus</location>
        <location evidence="1">Nucleolus</location>
    </subcellularLocation>
</comment>
<keyword evidence="3" id="KW-0539">Nucleus</keyword>
<dbReference type="GO" id="GO:0003723">
    <property type="term" value="F:RNA binding"/>
    <property type="evidence" value="ECO:0007669"/>
    <property type="project" value="UniProtKB-UniRule"/>
</dbReference>
<protein>
    <recommendedName>
        <fullName evidence="6">RRM domain-containing protein</fullName>
    </recommendedName>
</protein>
<evidence type="ECO:0000256" key="4">
    <source>
        <dbReference type="PROSITE-ProRule" id="PRU00176"/>
    </source>
</evidence>
<dbReference type="AlphaFoldDB" id="A0A8T2UD77"/>
<evidence type="ECO:0000256" key="1">
    <source>
        <dbReference type="ARBA" id="ARBA00004604"/>
    </source>
</evidence>
<proteinExistence type="predicted"/>
<gene>
    <name evidence="7" type="ORF">KP509_08G065400</name>
</gene>
<evidence type="ECO:0000259" key="6">
    <source>
        <dbReference type="PROSITE" id="PS50102"/>
    </source>
</evidence>
<dbReference type="Pfam" id="PF00076">
    <property type="entry name" value="RRM_1"/>
    <property type="match status" value="1"/>
</dbReference>
<dbReference type="EMBL" id="CM035413">
    <property type="protein sequence ID" value="KAH7431763.1"/>
    <property type="molecule type" value="Genomic_DNA"/>
</dbReference>
<dbReference type="SUPFAM" id="SSF54928">
    <property type="entry name" value="RNA-binding domain, RBD"/>
    <property type="match status" value="1"/>
</dbReference>
<evidence type="ECO:0000256" key="3">
    <source>
        <dbReference type="ARBA" id="ARBA00023242"/>
    </source>
</evidence>
<dbReference type="InterPro" id="IPR012677">
    <property type="entry name" value="Nucleotide-bd_a/b_plait_sf"/>
</dbReference>
<dbReference type="GO" id="GO:0005730">
    <property type="term" value="C:nucleolus"/>
    <property type="evidence" value="ECO:0007669"/>
    <property type="project" value="UniProtKB-SubCell"/>
</dbReference>
<feature type="compositionally biased region" description="Basic residues" evidence="5">
    <location>
        <begin position="28"/>
        <end position="45"/>
    </location>
</feature>